<evidence type="ECO:0000256" key="7">
    <source>
        <dbReference type="ARBA" id="ARBA00022703"/>
    </source>
</evidence>
<dbReference type="GO" id="GO:0005412">
    <property type="term" value="F:D-glucose:sodium symporter activity"/>
    <property type="evidence" value="ECO:0007669"/>
    <property type="project" value="TreeGrafter"/>
</dbReference>
<feature type="transmembrane region" description="Helical" evidence="23">
    <location>
        <begin position="417"/>
        <end position="438"/>
    </location>
</feature>
<evidence type="ECO:0000256" key="22">
    <source>
        <dbReference type="RuleBase" id="RU362091"/>
    </source>
</evidence>
<evidence type="ECO:0000256" key="21">
    <source>
        <dbReference type="ARBA" id="ARBA00045715"/>
    </source>
</evidence>
<dbReference type="EMBL" id="MKHE01000010">
    <property type="protein sequence ID" value="OWK11309.1"/>
    <property type="molecule type" value="Genomic_DNA"/>
</dbReference>
<evidence type="ECO:0000313" key="25">
    <source>
        <dbReference type="Proteomes" id="UP000242450"/>
    </source>
</evidence>
<evidence type="ECO:0000256" key="18">
    <source>
        <dbReference type="ARBA" id="ARBA00039861"/>
    </source>
</evidence>
<keyword evidence="4" id="KW-1003">Cell membrane</keyword>
<evidence type="ECO:0000256" key="19">
    <source>
        <dbReference type="ARBA" id="ARBA00042834"/>
    </source>
</evidence>
<dbReference type="Gene3D" id="1.20.1730.10">
    <property type="entry name" value="Sodium/glucose cotransporter"/>
    <property type="match status" value="2"/>
</dbReference>
<evidence type="ECO:0000256" key="3">
    <source>
        <dbReference type="ARBA" id="ARBA00022448"/>
    </source>
</evidence>
<sequence length="611" mass="67068">MESSASSPPPTQSDPLEAFPRRSLEAGDIAVLILYFLFVLAVGLWSTVKTKRDTVKGYFLAGGNMLWWPVGASLFASNVGSGHFVGLAGSGAAAGLSVTAYELNGLFFVLMLSWIFLPIYITGQVTTMPEYLRKRFGGNRIPIILAVLYLFIYIFTKISVDMYAGAIFIQQSLHVNLYLAVVGLLAVTALYTIAGFAAVGGLEGLEEKYFLAMASNRSGNSSCGLPREDAFHIFRDPVTSDLPWPGILFGMSIPSLWYWCTDQVIVQRTLAAKNLSHAKGGSLMAAYLKVLPLFIMVFPGMVSRVLFPDEVACADPEICREVCSNPAGCSDIAYPKLVLELLPTGLRGLMMAVMVAALTVFVLLLVLVSILWIPVVQASQGGQLFIYIQSISSYLQPPVAVVFIMGCFWKRANEKGAFFGLVLGLLLGLVRLILDFIYVQPRCDQLDERPAVVKDVHYLYFSMILSSVTLITVCAVSWFTEPPSKEMVSRLTWFTRHDPVVQKEQVPSATPPPLTLSHNGTPEASGTNIQFEMVQENMSKTHSCDMTTKRSKVVKAILWLCGMENKGKEHAPSRADPVIVSLEENPLVKTLLDLSLIICISCAIFLWGYFA</sequence>
<feature type="transmembrane region" description="Helical" evidence="23">
    <location>
        <begin position="66"/>
        <end position="89"/>
    </location>
</feature>
<evidence type="ECO:0000256" key="20">
    <source>
        <dbReference type="ARBA" id="ARBA00043206"/>
    </source>
</evidence>
<dbReference type="AlphaFoldDB" id="A0A212CZ84"/>
<feature type="transmembrane region" description="Helical" evidence="23">
    <location>
        <begin position="175"/>
        <end position="199"/>
    </location>
</feature>
<keyword evidence="11" id="KW-0406">Ion transport</keyword>
<feature type="transmembrane region" description="Helical" evidence="23">
    <location>
        <begin position="141"/>
        <end position="163"/>
    </location>
</feature>
<comment type="function">
    <text evidence="21">Involved in the sodium-dependent cotransport of myo-inositol (MI) with a Na(+):MI stoichiometry of 2:1. Exclusively responsible for apical MI transport and absorption in intestine. Can also transport D-chiro-inositol (DCI) but not L-fucose. Exhibits stereospecific cotransport of both D-glucose and D-xylose. May induce apoptosis through the TNF-alpha, PDCD1 pathway. May play a role in the regulation of MI concentration in serum, involving reabsorption in at least the proximal tubule of the kidney.</text>
</comment>
<feature type="transmembrane region" description="Helical" evidence="23">
    <location>
        <begin position="591"/>
        <end position="610"/>
    </location>
</feature>
<feature type="transmembrane region" description="Helical" evidence="23">
    <location>
        <begin position="29"/>
        <end position="46"/>
    </location>
</feature>
<evidence type="ECO:0000256" key="4">
    <source>
        <dbReference type="ARBA" id="ARBA00022475"/>
    </source>
</evidence>
<keyword evidence="7" id="KW-0053">Apoptosis</keyword>
<evidence type="ECO:0000256" key="15">
    <source>
        <dbReference type="ARBA" id="ARBA00036672"/>
    </source>
</evidence>
<keyword evidence="5" id="KW-0762">Sugar transport</keyword>
<feature type="transmembrane region" description="Helical" evidence="23">
    <location>
        <begin position="384"/>
        <end position="405"/>
    </location>
</feature>
<evidence type="ECO:0000256" key="13">
    <source>
        <dbReference type="ARBA" id="ARBA00023201"/>
    </source>
</evidence>
<dbReference type="GO" id="GO:0016324">
    <property type="term" value="C:apical plasma membrane"/>
    <property type="evidence" value="ECO:0007669"/>
    <property type="project" value="UniProtKB-SubCell"/>
</dbReference>
<protein>
    <recommendedName>
        <fullName evidence="18">Sodium/myo-inositol cotransporter 2</fullName>
    </recommendedName>
    <alternativeName>
        <fullName evidence="20">Sodium/myo-inositol transporter 2</fullName>
    </alternativeName>
    <alternativeName>
        <fullName evidence="19">Solute carrier family 5 member 11</fullName>
    </alternativeName>
</protein>
<name>A0A212CZ84_CEREH</name>
<comment type="catalytic activity">
    <reaction evidence="17">
        <text>D-xylose(out) + 2 Na(+)(out) = D-xylose(in) + 2 Na(+)(in)</text>
        <dbReference type="Rhea" id="RHEA:73367"/>
        <dbReference type="ChEBI" id="CHEBI:29101"/>
        <dbReference type="ChEBI" id="CHEBI:53455"/>
    </reaction>
</comment>
<keyword evidence="25" id="KW-1185">Reference proteome</keyword>
<feature type="transmembrane region" description="Helical" evidence="23">
    <location>
        <begin position="349"/>
        <end position="372"/>
    </location>
</feature>
<keyword evidence="13" id="KW-0739">Sodium transport</keyword>
<keyword evidence="10" id="KW-0915">Sodium</keyword>
<evidence type="ECO:0000256" key="17">
    <source>
        <dbReference type="ARBA" id="ARBA00036976"/>
    </source>
</evidence>
<comment type="caution">
    <text evidence="24">The sequence shown here is derived from an EMBL/GenBank/DDBJ whole genome shotgun (WGS) entry which is preliminary data.</text>
</comment>
<reference evidence="24 25" key="1">
    <citation type="journal article" date="2018" name="Mol. Genet. Genomics">
        <title>The red deer Cervus elaphus genome CerEla1.0: sequencing, annotating, genes, and chromosomes.</title>
        <authorList>
            <person name="Bana N.A."/>
            <person name="Nyiri A."/>
            <person name="Nagy J."/>
            <person name="Frank K."/>
            <person name="Nagy T."/>
            <person name="Steger V."/>
            <person name="Schiller M."/>
            <person name="Lakatos P."/>
            <person name="Sugar L."/>
            <person name="Horn P."/>
            <person name="Barta E."/>
            <person name="Orosz L."/>
        </authorList>
    </citation>
    <scope>NUCLEOTIDE SEQUENCE [LARGE SCALE GENOMIC DNA]</scope>
    <source>
        <strain evidence="24">Hungarian</strain>
    </source>
</reference>
<keyword evidence="9 23" id="KW-1133">Transmembrane helix</keyword>
<dbReference type="Proteomes" id="UP000242450">
    <property type="component" value="Chromosome 10"/>
</dbReference>
<evidence type="ECO:0000256" key="9">
    <source>
        <dbReference type="ARBA" id="ARBA00022989"/>
    </source>
</evidence>
<gene>
    <name evidence="24" type="ORF">Celaphus_00007026</name>
</gene>
<dbReference type="OrthoDB" id="6132759at2759"/>
<dbReference type="InterPro" id="IPR001734">
    <property type="entry name" value="Na/solute_symporter"/>
</dbReference>
<dbReference type="Pfam" id="PF00474">
    <property type="entry name" value="SSF"/>
    <property type="match status" value="2"/>
</dbReference>
<feature type="transmembrane region" description="Helical" evidence="23">
    <location>
        <begin position="242"/>
        <end position="260"/>
    </location>
</feature>
<organism evidence="24 25">
    <name type="scientific">Cervus elaphus hippelaphus</name>
    <name type="common">European red deer</name>
    <dbReference type="NCBI Taxonomy" id="46360"/>
    <lineage>
        <taxon>Eukaryota</taxon>
        <taxon>Metazoa</taxon>
        <taxon>Chordata</taxon>
        <taxon>Craniata</taxon>
        <taxon>Vertebrata</taxon>
        <taxon>Euteleostomi</taxon>
        <taxon>Mammalia</taxon>
        <taxon>Eutheria</taxon>
        <taxon>Laurasiatheria</taxon>
        <taxon>Artiodactyla</taxon>
        <taxon>Ruminantia</taxon>
        <taxon>Pecora</taxon>
        <taxon>Cervidae</taxon>
        <taxon>Cervinae</taxon>
        <taxon>Cervus</taxon>
    </lineage>
</organism>
<dbReference type="PROSITE" id="PS50283">
    <property type="entry name" value="NA_SOLUT_SYMP_3"/>
    <property type="match status" value="1"/>
</dbReference>
<evidence type="ECO:0000256" key="6">
    <source>
        <dbReference type="ARBA" id="ARBA00022692"/>
    </source>
</evidence>
<evidence type="ECO:0000256" key="5">
    <source>
        <dbReference type="ARBA" id="ARBA00022597"/>
    </source>
</evidence>
<dbReference type="PANTHER" id="PTHR11819">
    <property type="entry name" value="SOLUTE CARRIER FAMILY 5"/>
    <property type="match status" value="1"/>
</dbReference>
<evidence type="ECO:0000256" key="16">
    <source>
        <dbReference type="ARBA" id="ARBA00036849"/>
    </source>
</evidence>
<feature type="transmembrane region" description="Helical" evidence="23">
    <location>
        <begin position="101"/>
        <end position="121"/>
    </location>
</feature>
<keyword evidence="6 23" id="KW-0812">Transmembrane</keyword>
<comment type="catalytic activity">
    <reaction evidence="15">
        <text>D-glucose(out) + 2 Na(+)(out) = D-glucose(in) + 2 Na(+)(in)</text>
        <dbReference type="Rhea" id="RHEA:70495"/>
        <dbReference type="ChEBI" id="CHEBI:4167"/>
        <dbReference type="ChEBI" id="CHEBI:29101"/>
    </reaction>
</comment>
<evidence type="ECO:0000256" key="2">
    <source>
        <dbReference type="ARBA" id="ARBA00006434"/>
    </source>
</evidence>
<evidence type="ECO:0000256" key="14">
    <source>
        <dbReference type="ARBA" id="ARBA00036654"/>
    </source>
</evidence>
<keyword evidence="12 23" id="KW-0472">Membrane</keyword>
<keyword evidence="8" id="KW-0769">Symport</keyword>
<accession>A0A212CZ84</accession>
<keyword evidence="3" id="KW-0813">Transport</keyword>
<evidence type="ECO:0000256" key="23">
    <source>
        <dbReference type="SAM" id="Phobius"/>
    </source>
</evidence>
<comment type="subcellular location">
    <subcellularLocation>
        <location evidence="1">Apical cell membrane</location>
        <topology evidence="1">Multi-pass membrane protein</topology>
    </subcellularLocation>
</comment>
<dbReference type="GO" id="GO:0006915">
    <property type="term" value="P:apoptotic process"/>
    <property type="evidence" value="ECO:0007669"/>
    <property type="project" value="UniProtKB-KW"/>
</dbReference>
<evidence type="ECO:0000256" key="10">
    <source>
        <dbReference type="ARBA" id="ARBA00023053"/>
    </source>
</evidence>
<feature type="transmembrane region" description="Helical" evidence="23">
    <location>
        <begin position="458"/>
        <end position="479"/>
    </location>
</feature>
<comment type="catalytic activity">
    <reaction evidence="16">
        <text>1D-chiro-inositol(out) + 2 Na(+)(out) = 1D-chiro-inositol(in) + 2 Na(+)(in)</text>
        <dbReference type="Rhea" id="RHEA:73315"/>
        <dbReference type="ChEBI" id="CHEBI:27372"/>
        <dbReference type="ChEBI" id="CHEBI:29101"/>
    </reaction>
</comment>
<comment type="catalytic activity">
    <reaction evidence="14">
        <text>myo-inositol(out) + 2 Na(+)(out) = myo-inositol(in) + 2 Na(+)(in)</text>
        <dbReference type="Rhea" id="RHEA:72987"/>
        <dbReference type="ChEBI" id="CHEBI:17268"/>
        <dbReference type="ChEBI" id="CHEBI:29101"/>
    </reaction>
</comment>
<proteinExistence type="inferred from homology"/>
<dbReference type="InterPro" id="IPR038377">
    <property type="entry name" value="Na/Glc_symporter_sf"/>
</dbReference>
<dbReference type="FunFam" id="1.20.1730.10:FF:000050">
    <property type="entry name" value="Uncharacterized protein"/>
    <property type="match status" value="1"/>
</dbReference>
<feature type="transmembrane region" description="Helical" evidence="23">
    <location>
        <begin position="281"/>
        <end position="302"/>
    </location>
</feature>
<comment type="similarity">
    <text evidence="2 22">Belongs to the sodium:solute symporter (SSF) (TC 2.A.21) family.</text>
</comment>
<evidence type="ECO:0000256" key="12">
    <source>
        <dbReference type="ARBA" id="ARBA00023136"/>
    </source>
</evidence>
<evidence type="ECO:0000256" key="11">
    <source>
        <dbReference type="ARBA" id="ARBA00023065"/>
    </source>
</evidence>
<dbReference type="PANTHER" id="PTHR11819:SF171">
    <property type="entry name" value="SODIUM_MYO-INOSITOL COTRANSPORTER 2"/>
    <property type="match status" value="1"/>
</dbReference>
<evidence type="ECO:0000313" key="24">
    <source>
        <dbReference type="EMBL" id="OWK11309.1"/>
    </source>
</evidence>
<evidence type="ECO:0000256" key="8">
    <source>
        <dbReference type="ARBA" id="ARBA00022847"/>
    </source>
</evidence>
<evidence type="ECO:0000256" key="1">
    <source>
        <dbReference type="ARBA" id="ARBA00004424"/>
    </source>
</evidence>